<feature type="compositionally biased region" description="Basic and acidic residues" evidence="7">
    <location>
        <begin position="358"/>
        <end position="371"/>
    </location>
</feature>
<dbReference type="Proteomes" id="UP000504631">
    <property type="component" value="Unplaced"/>
</dbReference>
<name>A0A6J3L024_9HYME</name>
<sequence length="1721" mass="194801">MLCCVSRGAIAGADQGPPYDHCSTIEQLINLTEIVQVEQSRESDVPPILLPCAICARTFMPQSLDKHSKICERSANKKRKPFDSAKQRIQGTELAEFLPKQEKKRRSLDDKFSNTKSTWKQTHDDFLRAIRAARNEIADSTMQKQCGTTIISNAPTRANEQGMCPTCNRHFGVKAYDRHVAWCKERITRAPVSPATNIAKERLEARMKYRAPVLKSRRQATREKYSTGSAITLSSGNKTLPTLAANNKAKESASAPNCNKTKDNPVKQKSTVVRRLSQTRESSSPTVPMKSRLIDRINRPLEDEAGPVTFRPASPVKRTSHLPVPPLKHKKESFEECNSVPLPRSYSKQSKKTQGIVRQDKTTSQKTKQDERHQLLHSARSLKANIVSARSQGNPTLNDISINDDIMGVTVKSCIIYRENQLITWKQLVETNQAKDVKESIKDLSLNEKQMENVEFALSMNVENTNRSTASTTLNQTYSFKDSLMSDKTDDMHITRSKKWKPVKHSPRVEFCLGDLDKMSHIYTSSINSVVSEEANTTSDSRNSCRDLKLGTLKTNVSKHSVIKDERMINKMRSQEDNFYFETSDAISPSESFKSSRDRILEKKQLKPTTSADSFAQSNFEDNAENSCNNFKVMHSQKNLCENSDIHALNTNVPIIKGTGLLDCKNLQTIHANESVGAIEGNIKGNILPLLEENLLSSISYGQLADICKISEPEKNKKIANSNMQEANQEVTQLMLHNDQQNNEWSKRKYIKTADNDNDELDIDTKNSIQSVQSQCEYSTRNENINNDAFHNSETNWIEMETNPFDTDVMLQPTRSSTPFRNIENYSEFKCEDYENFKKELCLLPENSEWKVEIDTQTGSEMLYRVESRHSNSLNSRHSSRGKTRESEKINFAVSPSNNRHNECNRNIEGSSTISSPIVQRERKVLLRDTCSLLKKKGENFLNVTSPVQKEEQIEFPEVHKKEVANQINICNCPAEVSLNFKCENNVGEASVNINENSLHSESQVCDTLLNTNVLANNLMEESSEAQSKIKFNESNYNCNLTESLANHFGVNPKKDDCCYKREYTVIEDNNNSKNTSNISEKSAVKKDGISEEVQEIYKNCSVKDFDCDSDNSIERQRVQDNISNFKSVTDKNDRTKQNSRSLRSIVLSESCFKLSQRVRLHDSLINRSTALKPAMKTIEVENMSILNESSDSLASSVDAVDLTDVKQVESVEVETIEEIGTRNRSIKFRILPEIKSHMIMKKNCNEKEKIDNQTYWEKASKASKNRLINLDPPHQEASRFLKRNPKFRILPSVPSNSSLICHRNIKLPLRPVWSNYVRRRPDFNLVLSGRTGRDYDPFLLAEQQMNDLLSDTSEQSVTDSQPIEQNQDSSFPLSHSSAFVKYPCQPSLSSPEKRSSLIAPPSEFDDLVSDFSSDSTETNSLSQEAFLKDLKENKEFKGSICKTKLEKKSPIRELGRRIIIDKSKALGGEVIDATNCGSRSFVGNSERVHKILDKVSTKVIRPNVNRSVSVRSSSASKTTPDRKNSNNSHEKRSFHKNSDTYKSSNNSLNSRNNNYTNLSSSNLSLSSIISSDVDIKRSNSVFDELMTSFENENSSFPSLKSFMKSDSLSVSSPVHGRQRNGQISDEELSSPESYKRQDYNKMSADSAYSSLNRKYSHHGRSTNDVVGCFDEDLLRNNRQDSDGVTNMTKCKMSKYCHRCGFKFPETAKFCCECGIKRLVL</sequence>
<dbReference type="GO" id="GO:0008270">
    <property type="term" value="F:zinc ion binding"/>
    <property type="evidence" value="ECO:0007669"/>
    <property type="project" value="UniProtKB-KW"/>
</dbReference>
<feature type="compositionally biased region" description="Low complexity" evidence="7">
    <location>
        <begin position="1504"/>
        <end position="1515"/>
    </location>
</feature>
<dbReference type="Gene3D" id="3.30.160.60">
    <property type="entry name" value="Classic Zinc Finger"/>
    <property type="match status" value="1"/>
</dbReference>
<feature type="region of interest" description="Disordered" evidence="7">
    <location>
        <begin position="1352"/>
        <end position="1371"/>
    </location>
</feature>
<gene>
    <name evidence="10" type="primary">LOC117237518</name>
</gene>
<evidence type="ECO:0000313" key="10">
    <source>
        <dbReference type="RefSeq" id="XP_033357454.1"/>
    </source>
</evidence>
<keyword evidence="2" id="KW-0479">Metal-binding</keyword>
<reference evidence="10" key="1">
    <citation type="submission" date="2025-08" db="UniProtKB">
        <authorList>
            <consortium name="RefSeq"/>
        </authorList>
    </citation>
    <scope>IDENTIFICATION</scope>
    <source>
        <tissue evidence="10">Muscle</tissue>
    </source>
</reference>
<evidence type="ECO:0000256" key="5">
    <source>
        <dbReference type="ARBA" id="ARBA00023054"/>
    </source>
</evidence>
<dbReference type="RefSeq" id="XP_033357454.1">
    <property type="nucleotide sequence ID" value="XM_033501563.1"/>
</dbReference>
<feature type="compositionally biased region" description="Basic and acidic residues" evidence="7">
    <location>
        <begin position="292"/>
        <end position="302"/>
    </location>
</feature>
<evidence type="ECO:0000259" key="8">
    <source>
        <dbReference type="PROSITE" id="PS52027"/>
    </source>
</evidence>
<protein>
    <submittedName>
        <fullName evidence="10">Uncharacterized protein LOC117237518</fullName>
    </submittedName>
</protein>
<proteinExistence type="inferred from homology"/>
<accession>A0A6J3L024</accession>
<dbReference type="InterPro" id="IPR026104">
    <property type="entry name" value="ZNF_C2HC_dom_1C"/>
</dbReference>
<dbReference type="GeneID" id="117237518"/>
<feature type="region of interest" description="Disordered" evidence="7">
    <location>
        <begin position="866"/>
        <end position="902"/>
    </location>
</feature>
<evidence type="ECO:0000256" key="6">
    <source>
        <dbReference type="PROSITE-ProRule" id="PRU01371"/>
    </source>
</evidence>
<dbReference type="Pfam" id="PF13913">
    <property type="entry name" value="zf-C2HC_2"/>
    <property type="match status" value="2"/>
</dbReference>
<keyword evidence="4" id="KW-0862">Zinc</keyword>
<evidence type="ECO:0000256" key="4">
    <source>
        <dbReference type="ARBA" id="ARBA00022833"/>
    </source>
</evidence>
<evidence type="ECO:0000256" key="1">
    <source>
        <dbReference type="ARBA" id="ARBA00010843"/>
    </source>
</evidence>
<feature type="region of interest" description="Disordered" evidence="7">
    <location>
        <begin position="247"/>
        <end position="371"/>
    </location>
</feature>
<dbReference type="PANTHER" id="PTHR14649">
    <property type="entry name" value="ZINC FINGER C2HC DOMAIN-CONTAINING PROTEIN 1C"/>
    <property type="match status" value="1"/>
</dbReference>
<feature type="domain" description="C2HC/C3H-type" evidence="8">
    <location>
        <begin position="48"/>
        <end position="77"/>
    </location>
</feature>
<dbReference type="PROSITE" id="PS52027">
    <property type="entry name" value="ZF_C2HC_C3H"/>
    <property type="match status" value="1"/>
</dbReference>
<evidence type="ECO:0000313" key="9">
    <source>
        <dbReference type="Proteomes" id="UP000504631"/>
    </source>
</evidence>
<comment type="similarity">
    <text evidence="1">Belongs to the ZC2HC1 family.</text>
</comment>
<keyword evidence="5" id="KW-0175">Coiled coil</keyword>
<feature type="compositionally biased region" description="Low complexity" evidence="7">
    <location>
        <begin position="1544"/>
        <end position="1554"/>
    </location>
</feature>
<keyword evidence="3 6" id="KW-0863">Zinc-finger</keyword>
<feature type="region of interest" description="Disordered" evidence="7">
    <location>
        <begin position="1609"/>
        <end position="1637"/>
    </location>
</feature>
<feature type="compositionally biased region" description="Basic and acidic residues" evidence="7">
    <location>
        <begin position="1520"/>
        <end position="1540"/>
    </location>
</feature>
<evidence type="ECO:0000256" key="7">
    <source>
        <dbReference type="SAM" id="MobiDB-lite"/>
    </source>
</evidence>
<dbReference type="KEGG" id="bvk:117237518"/>
<keyword evidence="9" id="KW-1185">Reference proteome</keyword>
<dbReference type="PANTHER" id="PTHR14649:SF1">
    <property type="entry name" value="ZINC FINGER C2HC DOMAIN-CONTAINING PROTEIN 1C"/>
    <property type="match status" value="1"/>
</dbReference>
<evidence type="ECO:0000256" key="2">
    <source>
        <dbReference type="ARBA" id="ARBA00022723"/>
    </source>
</evidence>
<organism evidence="9 10">
    <name type="scientific">Bombus vosnesenskii</name>
    <dbReference type="NCBI Taxonomy" id="207650"/>
    <lineage>
        <taxon>Eukaryota</taxon>
        <taxon>Metazoa</taxon>
        <taxon>Ecdysozoa</taxon>
        <taxon>Arthropoda</taxon>
        <taxon>Hexapoda</taxon>
        <taxon>Insecta</taxon>
        <taxon>Pterygota</taxon>
        <taxon>Neoptera</taxon>
        <taxon>Endopterygota</taxon>
        <taxon>Hymenoptera</taxon>
        <taxon>Apocrita</taxon>
        <taxon>Aculeata</taxon>
        <taxon>Apoidea</taxon>
        <taxon>Anthophila</taxon>
        <taxon>Apidae</taxon>
        <taxon>Bombus</taxon>
        <taxon>Pyrobombus</taxon>
    </lineage>
</organism>
<evidence type="ECO:0000256" key="3">
    <source>
        <dbReference type="ARBA" id="ARBA00022771"/>
    </source>
</evidence>
<dbReference type="InterPro" id="IPR049899">
    <property type="entry name" value="Znf_C2HC_C3H"/>
</dbReference>
<feature type="region of interest" description="Disordered" evidence="7">
    <location>
        <begin position="1504"/>
        <end position="1554"/>
    </location>
</feature>